<evidence type="ECO:0000313" key="2">
    <source>
        <dbReference type="Proteomes" id="UP000298234"/>
    </source>
</evidence>
<organism evidence="1 2">
    <name type="scientific">Burkholderia cepacia</name>
    <name type="common">Pseudomonas cepacia</name>
    <dbReference type="NCBI Taxonomy" id="292"/>
    <lineage>
        <taxon>Bacteria</taxon>
        <taxon>Pseudomonadati</taxon>
        <taxon>Pseudomonadota</taxon>
        <taxon>Betaproteobacteria</taxon>
        <taxon>Burkholderiales</taxon>
        <taxon>Burkholderiaceae</taxon>
        <taxon>Burkholderia</taxon>
        <taxon>Burkholderia cepacia complex</taxon>
    </lineage>
</organism>
<reference evidence="1 2" key="1">
    <citation type="submission" date="2019-03" db="EMBL/GenBank/DDBJ databases">
        <title>Burkholderia cepacia outbreak.</title>
        <authorList>
            <person name="Farzana R."/>
            <person name="Walsh T.R."/>
        </authorList>
    </citation>
    <scope>NUCLEOTIDE SEQUENCE [LARGE SCALE GENOMIC DNA]</scope>
    <source>
        <strain evidence="2">d13</strain>
    </source>
</reference>
<accession>A0AAX2RWG9</accession>
<dbReference type="Proteomes" id="UP000298234">
    <property type="component" value="Unassembled WGS sequence"/>
</dbReference>
<sequence>MLAPKLIAANFLKALQGLMPRGRVWPRATDAVQTQVLNGLAPSYERQTARANYLLIDAFPATAYELLPEWEETLGLPDPCAGPAPTIPQRQSQVVARFVGGGSPSIADLIQFEANLGYSITITQFVEARAGQLLAGGACNGTAWSFTWQVNAPLNTVVFARAGAMAAGDALASWGNTVLECELRAIAPAHTILIFAYA</sequence>
<comment type="caution">
    <text evidence="1">The sequence shown here is derived from an EMBL/GenBank/DDBJ whole genome shotgun (WGS) entry which is preliminary data.</text>
</comment>
<dbReference type="Pfam" id="PF10076">
    <property type="entry name" value="Phage_Mu_Gp48"/>
    <property type="match status" value="1"/>
</dbReference>
<name>A0AAX2RWG9_BURCE</name>
<dbReference type="AlphaFoldDB" id="A0AAX2RWG9"/>
<proteinExistence type="predicted"/>
<protein>
    <submittedName>
        <fullName evidence="1">DUF2313 domain-containing protein</fullName>
    </submittedName>
</protein>
<dbReference type="EMBL" id="SNSQ01000005">
    <property type="protein sequence ID" value="TEU52165.1"/>
    <property type="molecule type" value="Genomic_DNA"/>
</dbReference>
<dbReference type="RefSeq" id="WP_134257317.1">
    <property type="nucleotide sequence ID" value="NZ_SNSF01000042.1"/>
</dbReference>
<dbReference type="InterPro" id="IPR018755">
    <property type="entry name" value="Phage_Mu_Gp48"/>
</dbReference>
<gene>
    <name evidence="1" type="ORF">E3D37_05745</name>
</gene>
<evidence type="ECO:0000313" key="1">
    <source>
        <dbReference type="EMBL" id="TEU52165.1"/>
    </source>
</evidence>